<dbReference type="NCBIfam" id="NF000766">
    <property type="entry name" value="PRK00049.1"/>
    <property type="match status" value="1"/>
</dbReference>
<keyword evidence="5" id="KW-0547">Nucleotide-binding</keyword>
<feature type="compositionally biased region" description="Polar residues" evidence="12">
    <location>
        <begin position="706"/>
        <end position="722"/>
    </location>
</feature>
<evidence type="ECO:0000259" key="13">
    <source>
        <dbReference type="PROSITE" id="PS50053"/>
    </source>
</evidence>
<dbReference type="InterPro" id="IPR031157">
    <property type="entry name" value="G_TR_CS"/>
</dbReference>
<comment type="subcellular location">
    <subcellularLocation>
        <location evidence="2">Plastid</location>
    </subcellularLocation>
</comment>
<name>A0AAD6RL10_9ROSI</name>
<dbReference type="FunFam" id="2.40.30.10:FF:000001">
    <property type="entry name" value="Elongation factor Tu"/>
    <property type="match status" value="1"/>
</dbReference>
<feature type="region of interest" description="Disordered" evidence="12">
    <location>
        <begin position="626"/>
        <end position="666"/>
    </location>
</feature>
<dbReference type="CDD" id="cd03707">
    <property type="entry name" value="EFTU_III"/>
    <property type="match status" value="1"/>
</dbReference>
<dbReference type="PRINTS" id="PR00315">
    <property type="entry name" value="ELONGATNFCT"/>
</dbReference>
<dbReference type="Gene3D" id="3.40.50.300">
    <property type="entry name" value="P-loop containing nucleotide triphosphate hydrolases"/>
    <property type="match status" value="1"/>
</dbReference>
<dbReference type="InterPro" id="IPR000795">
    <property type="entry name" value="T_Tr_GTP-bd_dom"/>
</dbReference>
<dbReference type="CDD" id="cd01884">
    <property type="entry name" value="EF_Tu"/>
    <property type="match status" value="1"/>
</dbReference>
<dbReference type="InterPro" id="IPR027417">
    <property type="entry name" value="P-loop_NTPase"/>
</dbReference>
<dbReference type="InterPro" id="IPR041709">
    <property type="entry name" value="EF-Tu_GTP-bd"/>
</dbReference>
<evidence type="ECO:0000256" key="8">
    <source>
        <dbReference type="ARBA" id="ARBA00023134"/>
    </source>
</evidence>
<dbReference type="NCBIfam" id="TIGR00485">
    <property type="entry name" value="EF-Tu"/>
    <property type="match status" value="1"/>
</dbReference>
<dbReference type="InterPro" id="IPR000626">
    <property type="entry name" value="Ubiquitin-like_dom"/>
</dbReference>
<dbReference type="InterPro" id="IPR050055">
    <property type="entry name" value="EF-Tu_GTPase"/>
</dbReference>
<dbReference type="Pfam" id="PF02179">
    <property type="entry name" value="BAG"/>
    <property type="match status" value="1"/>
</dbReference>
<evidence type="ECO:0000256" key="10">
    <source>
        <dbReference type="ARBA" id="ARBA00058673"/>
    </source>
</evidence>
<dbReference type="PROSITE" id="PS51722">
    <property type="entry name" value="G_TR_2"/>
    <property type="match status" value="1"/>
</dbReference>
<feature type="domain" description="BAG" evidence="14">
    <location>
        <begin position="561"/>
        <end position="616"/>
    </location>
</feature>
<dbReference type="SUPFAM" id="SSF63491">
    <property type="entry name" value="BAG domain"/>
    <property type="match status" value="1"/>
</dbReference>
<dbReference type="EMBL" id="JAQIZT010000001">
    <property type="protein sequence ID" value="KAJ7010741.1"/>
    <property type="molecule type" value="Genomic_DNA"/>
</dbReference>
<comment type="function">
    <text evidence="10">Co-chaperone that regulates diverse cellular pathways, such as programmed cell death and stress responses.</text>
</comment>
<keyword evidence="4" id="KW-0934">Plastid</keyword>
<dbReference type="InterPro" id="IPR004160">
    <property type="entry name" value="Transl_elong_EFTu/EF1A_C"/>
</dbReference>
<dbReference type="PROSITE" id="PS51035">
    <property type="entry name" value="BAG"/>
    <property type="match status" value="1"/>
</dbReference>
<dbReference type="SUPFAM" id="SSF50465">
    <property type="entry name" value="EF-Tu/eEF-1alpha/eIF2-gamma C-terminal domain"/>
    <property type="match status" value="1"/>
</dbReference>
<dbReference type="SUPFAM" id="SSF54236">
    <property type="entry name" value="Ubiquitin-like"/>
    <property type="match status" value="1"/>
</dbReference>
<dbReference type="FunFam" id="3.40.50.300:FF:000003">
    <property type="entry name" value="Elongation factor Tu"/>
    <property type="match status" value="1"/>
</dbReference>
<comment type="function">
    <text evidence="1">This protein promotes the GTP-dependent binding of aminoacyl-tRNA to the A-site of ribosomes during protein biosynthesis.</text>
</comment>
<dbReference type="InterPro" id="IPR029071">
    <property type="entry name" value="Ubiquitin-like_domsf"/>
</dbReference>
<dbReference type="SUPFAM" id="SSF50447">
    <property type="entry name" value="Translation proteins"/>
    <property type="match status" value="1"/>
</dbReference>
<evidence type="ECO:0000256" key="6">
    <source>
        <dbReference type="ARBA" id="ARBA00022768"/>
    </source>
</evidence>
<dbReference type="NCBIfam" id="NF009373">
    <property type="entry name" value="PRK12736.1"/>
    <property type="match status" value="1"/>
</dbReference>
<dbReference type="PROSITE" id="PS00301">
    <property type="entry name" value="G_TR_1"/>
    <property type="match status" value="1"/>
</dbReference>
<evidence type="ECO:0000256" key="4">
    <source>
        <dbReference type="ARBA" id="ARBA00022640"/>
    </source>
</evidence>
<dbReference type="InterPro" id="IPR004541">
    <property type="entry name" value="Transl_elong_EFTu/EF1A_bac/org"/>
</dbReference>
<dbReference type="Pfam" id="PF03144">
    <property type="entry name" value="GTP_EFTU_D2"/>
    <property type="match status" value="1"/>
</dbReference>
<accession>A0AAD6RL10</accession>
<evidence type="ECO:0000256" key="11">
    <source>
        <dbReference type="RuleBase" id="RU004061"/>
    </source>
</evidence>
<dbReference type="GO" id="GO:0051087">
    <property type="term" value="F:protein-folding chaperone binding"/>
    <property type="evidence" value="ECO:0007669"/>
    <property type="project" value="InterPro"/>
</dbReference>
<feature type="domain" description="Ubiquitin-like" evidence="13">
    <location>
        <begin position="433"/>
        <end position="502"/>
    </location>
</feature>
<dbReference type="Gene3D" id="3.10.20.90">
    <property type="entry name" value="Phosphatidylinositol 3-kinase Catalytic Subunit, Chain A, domain 1"/>
    <property type="match status" value="1"/>
</dbReference>
<feature type="domain" description="Tr-type G" evidence="15">
    <location>
        <begin position="1"/>
        <end position="181"/>
    </location>
</feature>
<dbReference type="GO" id="GO:0003746">
    <property type="term" value="F:translation elongation factor activity"/>
    <property type="evidence" value="ECO:0007669"/>
    <property type="project" value="UniProtKB-KW"/>
</dbReference>
<evidence type="ECO:0000256" key="5">
    <source>
        <dbReference type="ARBA" id="ARBA00022741"/>
    </source>
</evidence>
<dbReference type="NCBIfam" id="NF009372">
    <property type="entry name" value="PRK12735.1"/>
    <property type="match status" value="1"/>
</dbReference>
<dbReference type="GO" id="GO:0003924">
    <property type="term" value="F:GTPase activity"/>
    <property type="evidence" value="ECO:0007669"/>
    <property type="project" value="InterPro"/>
</dbReference>
<evidence type="ECO:0000259" key="15">
    <source>
        <dbReference type="PROSITE" id="PS51722"/>
    </source>
</evidence>
<dbReference type="Proteomes" id="UP001164929">
    <property type="component" value="Chromosome 1"/>
</dbReference>
<dbReference type="Gene3D" id="1.20.58.120">
    <property type="entry name" value="BAG domain"/>
    <property type="match status" value="1"/>
</dbReference>
<dbReference type="GO" id="GO:0070125">
    <property type="term" value="P:mitochondrial translational elongation"/>
    <property type="evidence" value="ECO:0007669"/>
    <property type="project" value="TreeGrafter"/>
</dbReference>
<dbReference type="Pfam" id="PF03143">
    <property type="entry name" value="GTP_EFTU_D3"/>
    <property type="match status" value="1"/>
</dbReference>
<dbReference type="Pfam" id="PF00240">
    <property type="entry name" value="ubiquitin"/>
    <property type="match status" value="1"/>
</dbReference>
<evidence type="ECO:0000313" key="17">
    <source>
        <dbReference type="Proteomes" id="UP001164929"/>
    </source>
</evidence>
<dbReference type="GO" id="GO:0005739">
    <property type="term" value="C:mitochondrion"/>
    <property type="evidence" value="ECO:0007669"/>
    <property type="project" value="TreeGrafter"/>
</dbReference>
<gene>
    <name evidence="16" type="ORF">NC653_001259</name>
</gene>
<dbReference type="InterPro" id="IPR004161">
    <property type="entry name" value="EFTu-like_2"/>
</dbReference>
<evidence type="ECO:0000256" key="9">
    <source>
        <dbReference type="ARBA" id="ARBA00023186"/>
    </source>
</evidence>
<dbReference type="GO" id="GO:0009536">
    <property type="term" value="C:plastid"/>
    <property type="evidence" value="ECO:0007669"/>
    <property type="project" value="UniProtKB-SubCell"/>
</dbReference>
<dbReference type="AlphaFoldDB" id="A0AAD6RL10"/>
<dbReference type="Gene3D" id="2.40.30.10">
    <property type="entry name" value="Translation factors"/>
    <property type="match status" value="2"/>
</dbReference>
<feature type="region of interest" description="Disordered" evidence="12">
    <location>
        <begin position="1"/>
        <end position="20"/>
    </location>
</feature>
<dbReference type="PANTHER" id="PTHR43721">
    <property type="entry name" value="ELONGATION FACTOR TU-RELATED"/>
    <property type="match status" value="1"/>
</dbReference>
<dbReference type="InterPro" id="IPR009001">
    <property type="entry name" value="Transl_elong_EF1A/Init_IF2_C"/>
</dbReference>
<evidence type="ECO:0000256" key="3">
    <source>
        <dbReference type="ARBA" id="ARBA00007249"/>
    </source>
</evidence>
<evidence type="ECO:0000259" key="14">
    <source>
        <dbReference type="PROSITE" id="PS51035"/>
    </source>
</evidence>
<dbReference type="GO" id="GO:0005525">
    <property type="term" value="F:GTP binding"/>
    <property type="evidence" value="ECO:0007669"/>
    <property type="project" value="UniProtKB-KW"/>
</dbReference>
<reference evidence="16 17" key="1">
    <citation type="journal article" date="2023" name="Mol. Ecol. Resour.">
        <title>Chromosome-level genome assembly of a triploid poplar Populus alba 'Berolinensis'.</title>
        <authorList>
            <person name="Chen S."/>
            <person name="Yu Y."/>
            <person name="Wang X."/>
            <person name="Wang S."/>
            <person name="Zhang T."/>
            <person name="Zhou Y."/>
            <person name="He R."/>
            <person name="Meng N."/>
            <person name="Wang Y."/>
            <person name="Liu W."/>
            <person name="Liu Z."/>
            <person name="Liu J."/>
            <person name="Guo Q."/>
            <person name="Huang H."/>
            <person name="Sederoff R.R."/>
            <person name="Wang G."/>
            <person name="Qu G."/>
            <person name="Chen S."/>
        </authorList>
    </citation>
    <scope>NUCLEOTIDE SEQUENCE [LARGE SCALE GENOMIC DNA]</scope>
    <source>
        <strain evidence="16">SC-2020</strain>
    </source>
</reference>
<evidence type="ECO:0000313" key="16">
    <source>
        <dbReference type="EMBL" id="KAJ7010741.1"/>
    </source>
</evidence>
<comment type="similarity">
    <text evidence="3">Belongs to the TRAFAC class translation factor GTPase superfamily. Classic translation factor GTPase family. EF-Tu/EF-1A subfamily.</text>
</comment>
<dbReference type="PROSITE" id="PS50053">
    <property type="entry name" value="UBIQUITIN_2"/>
    <property type="match status" value="1"/>
</dbReference>
<dbReference type="CDD" id="cd03697">
    <property type="entry name" value="EFTU_II"/>
    <property type="match status" value="1"/>
</dbReference>
<dbReference type="InterPro" id="IPR033720">
    <property type="entry name" value="EFTU_2"/>
</dbReference>
<comment type="caution">
    <text evidence="16">The sequence shown here is derived from an EMBL/GenBank/DDBJ whole genome shotgun (WGS) entry which is preliminary data.</text>
</comment>
<keyword evidence="6" id="KW-0251">Elongation factor</keyword>
<evidence type="ECO:0000256" key="2">
    <source>
        <dbReference type="ARBA" id="ARBA00004474"/>
    </source>
</evidence>
<evidence type="ECO:0000256" key="12">
    <source>
        <dbReference type="SAM" id="MobiDB-lite"/>
    </source>
</evidence>
<proteinExistence type="inferred from homology"/>
<dbReference type="PANTHER" id="PTHR43721:SF5">
    <property type="entry name" value="ELONGATION FACTOR TU, CHLOROPLASTIC"/>
    <property type="match status" value="1"/>
</dbReference>
<keyword evidence="8" id="KW-0342">GTP-binding</keyword>
<dbReference type="SUPFAM" id="SSF52540">
    <property type="entry name" value="P-loop containing nucleoside triphosphate hydrolases"/>
    <property type="match status" value="1"/>
</dbReference>
<sequence>MALASMGGSAPKKYDEIDAAPEERARGITINTATVEYETESRHYAHVDCPGHADYVKNMITGAAQMDGAILVVSGADGPMPQTKEHILLAKQVGVPNMVVFLNKQDQVDDEELLQLVELEVRELLSSYEFPGDDIPIISGSALLALEALMENPAIKRGENQWVDKIYELMDNVDNYIPIPQRQTDLPFLLAVEDVFSITGRGTVATGRVERGAIKTGDTVDIVGLRETRNTTVTGVEMFQKILDEAMAGDNVGLLLRGVQKADIQRGMVLSKPGTITPHTKFEAIVYVLKKEEGGRHSPFFAGYRPQFYMRTTDVTGRVATIMNDKDEESKMVMPGDRVKMIVELIMPVACEQGMSLFSHSFFTMRGKQDQEYMQMEPMKSKIRGMFTLGNKEDSFVGRGNMNIVDEWEIRPGGMLVQKRTTADSNHNSVPVSTIKVRVKYGSSCHEISISSQASFGELKKMLAQHTGVHHEDQKLIYKKKERNSKAYLDTAGVKDGSKIVLTEDITSRQRRCLEMLKTAKIKKGSKSLQQITVDVDRLGEKASKFYLKTYMVTSLETTASKGGKIAEKDVDEFTAMLMEKLVALDGIFVEGDLKLQKRMQERRVQQYIETLDKLKLNYSTADSNGGIIPLQQQDNSMGKMPTPKQRPIQSEGRKIPLQPQDNSIGTTPIAMQKQSIQRNGGKIPLQKHENSTGKMPIPRQKESVQSKQQNATMQMPTQQQRPILRHSESFVVTTSWETFD</sequence>
<feature type="region of interest" description="Disordered" evidence="12">
    <location>
        <begin position="684"/>
        <end position="727"/>
    </location>
</feature>
<evidence type="ECO:0000256" key="7">
    <source>
        <dbReference type="ARBA" id="ARBA00022917"/>
    </source>
</evidence>
<dbReference type="FunFam" id="3.10.20.90:FF:000298">
    <property type="entry name" value="BAG family molecular chaperone regulator 1"/>
    <property type="match status" value="1"/>
</dbReference>
<evidence type="ECO:0000256" key="1">
    <source>
        <dbReference type="ARBA" id="ARBA00003982"/>
    </source>
</evidence>
<keyword evidence="9" id="KW-0143">Chaperone</keyword>
<keyword evidence="17" id="KW-1185">Reference proteome</keyword>
<organism evidence="16 17">
    <name type="scientific">Populus alba x Populus x berolinensis</name>
    <dbReference type="NCBI Taxonomy" id="444605"/>
    <lineage>
        <taxon>Eukaryota</taxon>
        <taxon>Viridiplantae</taxon>
        <taxon>Streptophyta</taxon>
        <taxon>Embryophyta</taxon>
        <taxon>Tracheophyta</taxon>
        <taxon>Spermatophyta</taxon>
        <taxon>Magnoliopsida</taxon>
        <taxon>eudicotyledons</taxon>
        <taxon>Gunneridae</taxon>
        <taxon>Pentapetalae</taxon>
        <taxon>rosids</taxon>
        <taxon>fabids</taxon>
        <taxon>Malpighiales</taxon>
        <taxon>Salicaceae</taxon>
        <taxon>Saliceae</taxon>
        <taxon>Populus</taxon>
    </lineage>
</organism>
<dbReference type="InterPro" id="IPR003103">
    <property type="entry name" value="BAG_domain"/>
</dbReference>
<dbReference type="Pfam" id="PF00009">
    <property type="entry name" value="GTP_EFTU"/>
    <property type="match status" value="1"/>
</dbReference>
<keyword evidence="7" id="KW-0648">Protein biosynthesis</keyword>
<protein>
    <recommendedName>
        <fullName evidence="11">Elongation factor Tu</fullName>
    </recommendedName>
</protein>
<dbReference type="InterPro" id="IPR009000">
    <property type="entry name" value="Transl_B-barrel_sf"/>
</dbReference>
<dbReference type="InterPro" id="IPR036533">
    <property type="entry name" value="BAG_dom_sf"/>
</dbReference>